<name>A0ABX6EVQ4_KLUMA</name>
<dbReference type="Proteomes" id="UP000422736">
    <property type="component" value="Chromosome 3"/>
</dbReference>
<feature type="transmembrane region" description="Helical" evidence="1">
    <location>
        <begin position="50"/>
        <end position="72"/>
    </location>
</feature>
<sequence length="206" mass="24208">MAETAQGPSKIVVKLYQFFHISTAFLYCALLIRWMVLIPLTSTRFLPGGIHEFLCYLMIYSSIGSILWWVKFQGLNKRLLNRHNLKNINLIYFVAVMHFYDDYEHSPVLKNISYSTFIVGLSLTQMYHHWCKIFKTKKTNTNSRSMIQRINLYVAIPLLYISEFYLLLLNTEIDNYHNGPNVVLLNKAVLVIFIPLCMHLYRGLLF</sequence>
<feature type="transmembrane region" description="Helical" evidence="1">
    <location>
        <begin position="150"/>
        <end position="168"/>
    </location>
</feature>
<keyword evidence="1" id="KW-1133">Transmembrane helix</keyword>
<feature type="transmembrane region" description="Helical" evidence="1">
    <location>
        <begin position="84"/>
        <end position="100"/>
    </location>
</feature>
<keyword evidence="1" id="KW-0472">Membrane</keyword>
<feature type="transmembrane region" description="Helical" evidence="1">
    <location>
        <begin position="18"/>
        <end position="38"/>
    </location>
</feature>
<gene>
    <name evidence="2" type="primary">KEG1</name>
    <name evidence="2" type="ORF">FIM1_2399</name>
</gene>
<accession>A0ABX6EVQ4</accession>
<keyword evidence="3" id="KW-1185">Reference proteome</keyword>
<protein>
    <submittedName>
        <fullName evidence="2">Protein FUB1</fullName>
    </submittedName>
</protein>
<proteinExistence type="predicted"/>
<reference evidence="2 3" key="2">
    <citation type="submission" date="2019-11" db="EMBL/GenBank/DDBJ databases">
        <authorList>
            <person name="Lu H."/>
        </authorList>
    </citation>
    <scope>NUCLEOTIDE SEQUENCE [LARGE SCALE GENOMIC DNA]</scope>
    <source>
        <strain evidence="2 3">FIM1</strain>
    </source>
</reference>
<feature type="transmembrane region" description="Helical" evidence="1">
    <location>
        <begin position="112"/>
        <end position="130"/>
    </location>
</feature>
<evidence type="ECO:0000313" key="3">
    <source>
        <dbReference type="Proteomes" id="UP000422736"/>
    </source>
</evidence>
<organism evidence="2 3">
    <name type="scientific">Kluyveromyces marxianus</name>
    <name type="common">Yeast</name>
    <name type="synonym">Candida kefyr</name>
    <dbReference type="NCBI Taxonomy" id="4911"/>
    <lineage>
        <taxon>Eukaryota</taxon>
        <taxon>Fungi</taxon>
        <taxon>Dikarya</taxon>
        <taxon>Ascomycota</taxon>
        <taxon>Saccharomycotina</taxon>
        <taxon>Saccharomycetes</taxon>
        <taxon>Saccharomycetales</taxon>
        <taxon>Saccharomycetaceae</taxon>
        <taxon>Kluyveromyces</taxon>
    </lineage>
</organism>
<reference evidence="2 3" key="1">
    <citation type="submission" date="2016-03" db="EMBL/GenBank/DDBJ databases">
        <title>How can Kluyveromyces marxianus grow so fast - potential evolutionary course in Saccharomyces Complex revealed by comparative genomics.</title>
        <authorList>
            <person name="Mo W."/>
            <person name="Lu W."/>
            <person name="Yang X."/>
            <person name="Qi J."/>
            <person name="Lv H."/>
        </authorList>
    </citation>
    <scope>NUCLEOTIDE SEQUENCE [LARGE SCALE GENOMIC DNA]</scope>
    <source>
        <strain evidence="2 3">FIM1</strain>
    </source>
</reference>
<keyword evidence="1" id="KW-0812">Transmembrane</keyword>
<feature type="transmembrane region" description="Helical" evidence="1">
    <location>
        <begin position="188"/>
        <end position="205"/>
    </location>
</feature>
<dbReference type="EMBL" id="CP015056">
    <property type="protein sequence ID" value="QGN15706.1"/>
    <property type="molecule type" value="Genomic_DNA"/>
</dbReference>
<evidence type="ECO:0000256" key="1">
    <source>
        <dbReference type="SAM" id="Phobius"/>
    </source>
</evidence>
<evidence type="ECO:0000313" key="2">
    <source>
        <dbReference type="EMBL" id="QGN15706.1"/>
    </source>
</evidence>